<dbReference type="STRING" id="1763538.LPB68_11735"/>
<dbReference type="InterPro" id="IPR024923">
    <property type="entry name" value="PG_synth_SpoVB"/>
</dbReference>
<feature type="transmembrane region" description="Helical" evidence="6">
    <location>
        <begin position="512"/>
        <end position="533"/>
    </location>
</feature>
<keyword evidence="5 6" id="KW-0472">Membrane</keyword>
<dbReference type="AlphaFoldDB" id="A0A167ALJ8"/>
<dbReference type="RefSeq" id="WP_068661282.1">
    <property type="nucleotide sequence ID" value="NZ_CP017770.1"/>
</dbReference>
<evidence type="ECO:0000313" key="7">
    <source>
        <dbReference type="EMBL" id="OAB71171.1"/>
    </source>
</evidence>
<protein>
    <submittedName>
        <fullName evidence="7">Uncharacterized protein</fullName>
    </submittedName>
</protein>
<evidence type="ECO:0000256" key="2">
    <source>
        <dbReference type="ARBA" id="ARBA00022475"/>
    </source>
</evidence>
<feature type="transmembrane region" description="Helical" evidence="6">
    <location>
        <begin position="94"/>
        <end position="115"/>
    </location>
</feature>
<evidence type="ECO:0000313" key="8">
    <source>
        <dbReference type="Proteomes" id="UP000077134"/>
    </source>
</evidence>
<evidence type="ECO:0000256" key="6">
    <source>
        <dbReference type="SAM" id="Phobius"/>
    </source>
</evidence>
<dbReference type="KEGG" id="pcx:LPB68_11735"/>
<feature type="transmembrane region" description="Helical" evidence="6">
    <location>
        <begin position="470"/>
        <end position="492"/>
    </location>
</feature>
<reference evidence="7 8" key="1">
    <citation type="submission" date="2016-02" db="EMBL/GenBank/DDBJ databases">
        <title>Paenibacillus sp. LPB0068, isolated from Crassostrea gigas.</title>
        <authorList>
            <person name="Shin S.-K."/>
            <person name="Yi H."/>
        </authorList>
    </citation>
    <scope>NUCLEOTIDE SEQUENCE [LARGE SCALE GENOMIC DNA]</scope>
    <source>
        <strain evidence="7 8">LPB0068</strain>
    </source>
</reference>
<feature type="transmembrane region" description="Helical" evidence="6">
    <location>
        <begin position="53"/>
        <end position="74"/>
    </location>
</feature>
<feature type="transmembrane region" description="Helical" evidence="6">
    <location>
        <begin position="166"/>
        <end position="183"/>
    </location>
</feature>
<feature type="transmembrane region" description="Helical" evidence="6">
    <location>
        <begin position="308"/>
        <end position="328"/>
    </location>
</feature>
<dbReference type="InterPro" id="IPR050833">
    <property type="entry name" value="Poly_Biosynth_Transport"/>
</dbReference>
<accession>A0A167ALJ8</accession>
<feature type="transmembrane region" description="Helical" evidence="6">
    <location>
        <begin position="256"/>
        <end position="276"/>
    </location>
</feature>
<feature type="transmembrane region" description="Helical" evidence="6">
    <location>
        <begin position="384"/>
        <end position="405"/>
    </location>
</feature>
<feature type="transmembrane region" description="Helical" evidence="6">
    <location>
        <begin position="349"/>
        <end position="372"/>
    </location>
</feature>
<feature type="transmembrane region" description="Helical" evidence="6">
    <location>
        <begin position="12"/>
        <end position="33"/>
    </location>
</feature>
<dbReference type="CDD" id="cd13124">
    <property type="entry name" value="MATE_SpoVB_like"/>
    <property type="match status" value="1"/>
</dbReference>
<dbReference type="Proteomes" id="UP000077134">
    <property type="component" value="Unassembled WGS sequence"/>
</dbReference>
<dbReference type="OrthoDB" id="9775950at2"/>
<proteinExistence type="predicted"/>
<gene>
    <name evidence="7" type="ORF">PNBC_20435</name>
</gene>
<feature type="transmembrane region" description="Helical" evidence="6">
    <location>
        <begin position="412"/>
        <end position="429"/>
    </location>
</feature>
<evidence type="ECO:0000256" key="5">
    <source>
        <dbReference type="ARBA" id="ARBA00023136"/>
    </source>
</evidence>
<comment type="caution">
    <text evidence="7">The sequence shown here is derived from an EMBL/GenBank/DDBJ whole genome shotgun (WGS) entry which is preliminary data.</text>
</comment>
<sequence length="559" mass="59775">MKETNTAARMLQGAFILSVASILSKLIGTLQKIPLQNIGGDVVFGIYNTIYPFYYLAVTLAMVGFPIAISKFVAENEVMGQDSESRRALRLSSLLIGSIGVIFGVFTYIGAPMLANWIDNSHVVSGIRYVSLAFIFVPLMSLLRGFFQGHQNMYPTAVSQIVEQSVRVGTMILLLLYMTMIQAEPEQIAAGALFGSSVGGAAGLLVMIIYWRRYRVRGKQQKLLKESAITAEANLSTASAVVDLKRESDWRFLKRMLVYAIPICLASLAVPLMNIVDTFTLPRLLKAEGYHDAGAMVQFGVYNRGIPLVQLITMLATSLSVLFIPALAEARIQGNHMLMKSQITLSLRWFWLIGLAASVGLCVLAEPINVMLYQDAVGTDTMRWVAFTAVFSTVSLITAALLQGIGIVKAPAVHLLIGAVAKTVLNLLLVPQFGITGAAISSVVANCLAAVLNVALLARSTGLRASAGAALAKPAVTLAGMASAAGAAYWAAGGALASLRLPPGRLVATVESLSGVLAGAIVFVVLIVLTKLISEEELRMLPKIGNGLANWLKKLHVLR</sequence>
<dbReference type="GO" id="GO:0005886">
    <property type="term" value="C:plasma membrane"/>
    <property type="evidence" value="ECO:0007669"/>
    <property type="project" value="UniProtKB-SubCell"/>
</dbReference>
<dbReference type="InterPro" id="IPR002797">
    <property type="entry name" value="Polysacc_synth"/>
</dbReference>
<dbReference type="PIRSF" id="PIRSF038958">
    <property type="entry name" value="PG_synth_SpoVB"/>
    <property type="match status" value="1"/>
</dbReference>
<keyword evidence="3 6" id="KW-0812">Transmembrane</keyword>
<keyword evidence="8" id="KW-1185">Reference proteome</keyword>
<name>A0A167ALJ8_9BACL</name>
<dbReference type="EMBL" id="LSFN01000043">
    <property type="protein sequence ID" value="OAB71171.1"/>
    <property type="molecule type" value="Genomic_DNA"/>
</dbReference>
<dbReference type="PANTHER" id="PTHR30250">
    <property type="entry name" value="PST FAMILY PREDICTED COLANIC ACID TRANSPORTER"/>
    <property type="match status" value="1"/>
</dbReference>
<evidence type="ECO:0000256" key="1">
    <source>
        <dbReference type="ARBA" id="ARBA00004651"/>
    </source>
</evidence>
<evidence type="ECO:0000256" key="4">
    <source>
        <dbReference type="ARBA" id="ARBA00022989"/>
    </source>
</evidence>
<keyword evidence="4 6" id="KW-1133">Transmembrane helix</keyword>
<organism evidence="7 8">
    <name type="scientific">Paenibacillus crassostreae</name>
    <dbReference type="NCBI Taxonomy" id="1763538"/>
    <lineage>
        <taxon>Bacteria</taxon>
        <taxon>Bacillati</taxon>
        <taxon>Bacillota</taxon>
        <taxon>Bacilli</taxon>
        <taxon>Bacillales</taxon>
        <taxon>Paenibacillaceae</taxon>
        <taxon>Paenibacillus</taxon>
    </lineage>
</organism>
<feature type="transmembrane region" description="Helical" evidence="6">
    <location>
        <begin position="189"/>
        <end position="211"/>
    </location>
</feature>
<feature type="transmembrane region" description="Helical" evidence="6">
    <location>
        <begin position="127"/>
        <end position="146"/>
    </location>
</feature>
<dbReference type="PANTHER" id="PTHR30250:SF29">
    <property type="entry name" value="POLYSACCHARIDE BIOSYNTHESIS PROTEIN C-TERMINAL DOMAIN-CONTAINING PROTEIN"/>
    <property type="match status" value="1"/>
</dbReference>
<comment type="subcellular location">
    <subcellularLocation>
        <location evidence="1">Cell membrane</location>
        <topology evidence="1">Multi-pass membrane protein</topology>
    </subcellularLocation>
</comment>
<evidence type="ECO:0000256" key="3">
    <source>
        <dbReference type="ARBA" id="ARBA00022692"/>
    </source>
</evidence>
<feature type="transmembrane region" description="Helical" evidence="6">
    <location>
        <begin position="435"/>
        <end position="458"/>
    </location>
</feature>
<keyword evidence="2" id="KW-1003">Cell membrane</keyword>
<dbReference type="Pfam" id="PF01943">
    <property type="entry name" value="Polysacc_synt"/>
    <property type="match status" value="1"/>
</dbReference>